<evidence type="ECO:0000313" key="4">
    <source>
        <dbReference type="EMBL" id="EKR64749.1"/>
    </source>
</evidence>
<evidence type="ECO:0000256" key="2">
    <source>
        <dbReference type="SAM" id="Phobius"/>
    </source>
</evidence>
<keyword evidence="1" id="KW-0732">Signal</keyword>
<keyword evidence="2" id="KW-0812">Transmembrane</keyword>
<evidence type="ECO:0000256" key="1">
    <source>
        <dbReference type="ARBA" id="ARBA00022729"/>
    </source>
</evidence>
<feature type="domain" description="SbsA Ig-like" evidence="3">
    <location>
        <begin position="169"/>
        <end position="271"/>
    </location>
</feature>
<sequence>MKTYKRNIHCKKSKDMKCVSFTFVKISYRIFAIWILSFFVECSQLIDNGKGPLSLIPGLSVFSDGESPRVIGSWPLNDQTIADPKAALSISFSKEMNQTFTESALSLKSSQNTIAGSYSWVGSTLFFQPAVSLTDPGIYTLTVSKSQAEDKQGKNLEQDFILKFNYNADTIEPTLAGSSPSNGAIGVTSDAHLLLRFSKPMNVNQVLTEITANPSVTFNLPATIISPDRTTFEFIPIQPLTFGTTYNVTIPNTIKDSIGNPLLQTYRIGFTVGSDFVQPTLTNIRSTTNTGNFVLNEFAIIGGFEKTDDFMIDFSEPVLPSSLLTGITFSPSVTFTIVENSGGANTGFIIHPNSNLSIDQIYQIQVTNSVKDVQGNSLNKTFTYNTRVNGPRSKYLFVQNIYLSNAHSLANRLLDGVINSLQHDGGLGPAYNYSAGGAKAFYVAFCRDDFRSNTCSETDLNMVLSSLQFSVSFDFGPNSGNPYLLLPQLGAAPNIYKTSIFGLTESPNSYIFTVKGGPDGAKDLYGNYLEQDYSVRFSVSP</sequence>
<dbReference type="Proteomes" id="UP000001338">
    <property type="component" value="Unassembled WGS sequence"/>
</dbReference>
<feature type="transmembrane region" description="Helical" evidence="2">
    <location>
        <begin position="21"/>
        <end position="40"/>
    </location>
</feature>
<keyword evidence="2" id="KW-1133">Transmembrane helix</keyword>
<accession>A0A828Z5D8</accession>
<dbReference type="Pfam" id="PF13205">
    <property type="entry name" value="Big_5"/>
    <property type="match status" value="3"/>
</dbReference>
<reference evidence="4 5" key="1">
    <citation type="submission" date="2012-10" db="EMBL/GenBank/DDBJ databases">
        <authorList>
            <person name="Harkins D.M."/>
            <person name="Durkin A.S."/>
            <person name="Brinkac L.M."/>
            <person name="Haft D.H."/>
            <person name="Selengut J.D."/>
            <person name="Sanka R."/>
            <person name="DePew J."/>
            <person name="Purushe J."/>
            <person name="Whelen A.C."/>
            <person name="Vinetz J.M."/>
            <person name="Sutton G.G."/>
            <person name="Nierman W.C."/>
            <person name="Fouts D.E."/>
        </authorList>
    </citation>
    <scope>NUCLEOTIDE SEQUENCE [LARGE SCALE GENOMIC DNA]</scope>
    <source>
        <strain evidence="4 5">2006001853</strain>
    </source>
</reference>
<dbReference type="InterPro" id="IPR032812">
    <property type="entry name" value="SbsA_Ig"/>
</dbReference>
<dbReference type="AlphaFoldDB" id="A0A828Z5D8"/>
<dbReference type="InterPro" id="IPR014755">
    <property type="entry name" value="Cu-Rt/internalin_Ig-like"/>
</dbReference>
<gene>
    <name evidence="4" type="ORF">LEP1GSC036_3230</name>
</gene>
<evidence type="ECO:0000313" key="5">
    <source>
        <dbReference type="Proteomes" id="UP000001338"/>
    </source>
</evidence>
<feature type="domain" description="SbsA Ig-like" evidence="3">
    <location>
        <begin position="65"/>
        <end position="164"/>
    </location>
</feature>
<dbReference type="Gene3D" id="2.60.40.3710">
    <property type="match status" value="1"/>
</dbReference>
<evidence type="ECO:0000259" key="3">
    <source>
        <dbReference type="Pfam" id="PF13205"/>
    </source>
</evidence>
<name>A0A828Z5D8_9LEPT</name>
<feature type="domain" description="SbsA Ig-like" evidence="3">
    <location>
        <begin position="304"/>
        <end position="384"/>
    </location>
</feature>
<dbReference type="Gene3D" id="2.60.40.1220">
    <property type="match status" value="2"/>
</dbReference>
<dbReference type="EMBL" id="AFLV02000038">
    <property type="protein sequence ID" value="EKR64749.1"/>
    <property type="molecule type" value="Genomic_DNA"/>
</dbReference>
<proteinExistence type="predicted"/>
<organism evidence="4 5">
    <name type="scientific">Leptospira weilii str. 2006001853</name>
    <dbReference type="NCBI Taxonomy" id="1001589"/>
    <lineage>
        <taxon>Bacteria</taxon>
        <taxon>Pseudomonadati</taxon>
        <taxon>Spirochaetota</taxon>
        <taxon>Spirochaetia</taxon>
        <taxon>Leptospirales</taxon>
        <taxon>Leptospiraceae</taxon>
        <taxon>Leptospira</taxon>
    </lineage>
</organism>
<keyword evidence="2" id="KW-0472">Membrane</keyword>
<protein>
    <submittedName>
        <fullName evidence="4">Ig-like protein</fullName>
    </submittedName>
</protein>
<comment type="caution">
    <text evidence="4">The sequence shown here is derived from an EMBL/GenBank/DDBJ whole genome shotgun (WGS) entry which is preliminary data.</text>
</comment>